<feature type="transmembrane region" description="Helical" evidence="1">
    <location>
        <begin position="107"/>
        <end position="127"/>
    </location>
</feature>
<accession>A0A6I6IKM4</accession>
<dbReference type="Pfam" id="PF10604">
    <property type="entry name" value="Polyketide_cyc2"/>
    <property type="match status" value="1"/>
</dbReference>
<dbReference type="OrthoDB" id="1189385at2"/>
<gene>
    <name evidence="2" type="ORF">EI983_04410</name>
</gene>
<reference evidence="3" key="1">
    <citation type="submission" date="2018-12" db="EMBL/GenBank/DDBJ databases">
        <title>Complete genome sequence of Roseovarius sp. MME-070.</title>
        <authorList>
            <person name="Nam Y.-D."/>
            <person name="Kang J."/>
            <person name="Chung W.-H."/>
            <person name="Park Y.S."/>
        </authorList>
    </citation>
    <scope>NUCLEOTIDE SEQUENCE [LARGE SCALE GENOMIC DNA]</scope>
    <source>
        <strain evidence="3">MME-070</strain>
    </source>
</reference>
<name>A0A6I6IKM4_9RHOB</name>
<dbReference type="Proteomes" id="UP000428330">
    <property type="component" value="Chromosome"/>
</dbReference>
<sequence>MSQSTAAARTFLKMNGLFSTLTALPLLLAAGMVAPLLFADPAEWAAMGLRGLGLGLIGFAGLLFALSKYKYVSRVIVNDIVVLDALWVIGSIVLVVFFGRILTTDGVTVVVAVAVVVAVFATSQAIAAARIETPVPVADVTFRDGTLRASVTRTVRAPAEAVWEVMIDHPAYADVADNLSRVDVLSGDGLGMMRRCYGPNGENWEETCDLFEPGRAYGFRVHTEAENYPYPFAELLGRWSVEPHPAGAEFSIEITAVLKGNSLSRWLFAAFARPQFKTILIDLADGWAARMERGAAATCDTTAASAVAEHC</sequence>
<dbReference type="Gene3D" id="3.30.530.20">
    <property type="match status" value="1"/>
</dbReference>
<feature type="transmembrane region" description="Helical" evidence="1">
    <location>
        <begin position="49"/>
        <end position="69"/>
    </location>
</feature>
<dbReference type="SUPFAM" id="SSF55961">
    <property type="entry name" value="Bet v1-like"/>
    <property type="match status" value="1"/>
</dbReference>
<dbReference type="InterPro" id="IPR023393">
    <property type="entry name" value="START-like_dom_sf"/>
</dbReference>
<keyword evidence="3" id="KW-1185">Reference proteome</keyword>
<evidence type="ECO:0000313" key="2">
    <source>
        <dbReference type="EMBL" id="QGX97560.1"/>
    </source>
</evidence>
<keyword evidence="1" id="KW-1133">Transmembrane helix</keyword>
<protein>
    <submittedName>
        <fullName evidence="2">SRPBCC family protein</fullName>
    </submittedName>
</protein>
<dbReference type="InterPro" id="IPR019587">
    <property type="entry name" value="Polyketide_cyclase/dehydratase"/>
</dbReference>
<feature type="transmembrane region" description="Helical" evidence="1">
    <location>
        <begin position="81"/>
        <end position="101"/>
    </location>
</feature>
<evidence type="ECO:0000313" key="3">
    <source>
        <dbReference type="Proteomes" id="UP000428330"/>
    </source>
</evidence>
<keyword evidence="1" id="KW-0472">Membrane</keyword>
<dbReference type="RefSeq" id="WP_157706195.1">
    <property type="nucleotide sequence ID" value="NZ_CP034348.1"/>
</dbReference>
<keyword evidence="1" id="KW-0812">Transmembrane</keyword>
<dbReference type="KEGG" id="rom:EI983_04410"/>
<dbReference type="AlphaFoldDB" id="A0A6I6IKM4"/>
<dbReference type="EMBL" id="CP034348">
    <property type="protein sequence ID" value="QGX97560.1"/>
    <property type="molecule type" value="Genomic_DNA"/>
</dbReference>
<evidence type="ECO:0000256" key="1">
    <source>
        <dbReference type="SAM" id="Phobius"/>
    </source>
</evidence>
<organism evidence="2 3">
    <name type="scientific">Roseovarius faecimaris</name>
    <dbReference type="NCBI Taxonomy" id="2494550"/>
    <lineage>
        <taxon>Bacteria</taxon>
        <taxon>Pseudomonadati</taxon>
        <taxon>Pseudomonadota</taxon>
        <taxon>Alphaproteobacteria</taxon>
        <taxon>Rhodobacterales</taxon>
        <taxon>Roseobacteraceae</taxon>
        <taxon>Roseovarius</taxon>
    </lineage>
</organism>
<proteinExistence type="predicted"/>